<dbReference type="Pfam" id="PF26091">
    <property type="entry name" value="PWI_CCDC43"/>
    <property type="match status" value="1"/>
</dbReference>
<feature type="region of interest" description="Disordered" evidence="4">
    <location>
        <begin position="307"/>
        <end position="414"/>
    </location>
</feature>
<comment type="similarity">
    <text evidence="1">Belongs to the CCDC43 family.</text>
</comment>
<evidence type="ECO:0000259" key="5">
    <source>
        <dbReference type="Pfam" id="PF26091"/>
    </source>
</evidence>
<evidence type="ECO:0000313" key="7">
    <source>
        <dbReference type="Proteomes" id="UP000001357"/>
    </source>
</evidence>
<feature type="compositionally biased region" description="Basic and acidic residues" evidence="4">
    <location>
        <begin position="369"/>
        <end position="414"/>
    </location>
</feature>
<dbReference type="SUPFAM" id="SSF48371">
    <property type="entry name" value="ARM repeat"/>
    <property type="match status" value="1"/>
</dbReference>
<dbReference type="InParanoid" id="A9V062"/>
<dbReference type="InterPro" id="IPR058771">
    <property type="entry name" value="PWI_CCDC43"/>
</dbReference>
<keyword evidence="2 3" id="KW-0175">Coiled coil</keyword>
<evidence type="ECO:0000256" key="4">
    <source>
        <dbReference type="SAM" id="MobiDB-lite"/>
    </source>
</evidence>
<protein>
    <recommendedName>
        <fullName evidence="5">CCDC43 PWI-like domain-containing protein</fullName>
    </recommendedName>
</protein>
<feature type="coiled-coil region" evidence="3">
    <location>
        <begin position="267"/>
        <end position="301"/>
    </location>
</feature>
<dbReference type="Proteomes" id="UP000001357">
    <property type="component" value="Unassembled WGS sequence"/>
</dbReference>
<feature type="non-terminal residue" evidence="6">
    <location>
        <position position="1"/>
    </location>
</feature>
<dbReference type="PANTHER" id="PTHR31684">
    <property type="entry name" value="COILED-COIL DOMAIN-CONTAINING PROTEIN 43"/>
    <property type="match status" value="1"/>
</dbReference>
<proteinExistence type="inferred from homology"/>
<accession>A9V062</accession>
<dbReference type="KEGG" id="mbr:MONBRDRAFT_25702"/>
<dbReference type="STRING" id="81824.A9V062"/>
<keyword evidence="7" id="KW-1185">Reference proteome</keyword>
<dbReference type="PANTHER" id="PTHR31684:SF2">
    <property type="entry name" value="COILED-COIL DOMAIN-CONTAINING PROTEIN 43"/>
    <property type="match status" value="1"/>
</dbReference>
<feature type="compositionally biased region" description="Basic residues" evidence="4">
    <location>
        <begin position="335"/>
        <end position="344"/>
    </location>
</feature>
<feature type="domain" description="CCDC43 PWI-like" evidence="5">
    <location>
        <begin position="169"/>
        <end position="242"/>
    </location>
</feature>
<evidence type="ECO:0000256" key="1">
    <source>
        <dbReference type="ARBA" id="ARBA00005305"/>
    </source>
</evidence>
<dbReference type="AlphaFoldDB" id="A9V062"/>
<evidence type="ECO:0000256" key="2">
    <source>
        <dbReference type="ARBA" id="ARBA00023054"/>
    </source>
</evidence>
<dbReference type="eggNOG" id="KOG0166">
    <property type="taxonomic scope" value="Eukaryota"/>
</dbReference>
<evidence type="ECO:0000256" key="3">
    <source>
        <dbReference type="SAM" id="Coils"/>
    </source>
</evidence>
<gene>
    <name evidence="6" type="ORF">MONBRDRAFT_25702</name>
</gene>
<evidence type="ECO:0000313" key="6">
    <source>
        <dbReference type="EMBL" id="EDQ88955.1"/>
    </source>
</evidence>
<dbReference type="EMBL" id="CH991552">
    <property type="protein sequence ID" value="EDQ88955.1"/>
    <property type="molecule type" value="Genomic_DNA"/>
</dbReference>
<dbReference type="InterPro" id="IPR037666">
    <property type="entry name" value="CCDC43"/>
</dbReference>
<organism evidence="6 7">
    <name type="scientific">Monosiga brevicollis</name>
    <name type="common">Choanoflagellate</name>
    <dbReference type="NCBI Taxonomy" id="81824"/>
    <lineage>
        <taxon>Eukaryota</taxon>
        <taxon>Choanoflagellata</taxon>
        <taxon>Craspedida</taxon>
        <taxon>Salpingoecidae</taxon>
        <taxon>Monosiga</taxon>
    </lineage>
</organism>
<dbReference type="GeneID" id="5891273"/>
<dbReference type="InterPro" id="IPR011989">
    <property type="entry name" value="ARM-like"/>
</dbReference>
<sequence>ACWTLSNICAGTPEQISTVLSLNLAQALVERCFDSHEVMKVKIDAAWSLCNVISQGLDAHAEYVIDNHGIPAILCVLSVEMADTRGIVVFLDALQRALTLESRAEFVKEILDEHEFEAMLIALLDHDNYEVHSRAESLAAFFNADTEIETLAPTTNEAGQPGVAVTRTAAMFRDWATERLAGLGFDDEDLITYIVDMIQDQDEDADQEELREALVPFLCQEIEDEDQATEVAIELLTRWQTTGRAEASAAAEAAANEADGTGASALLEIANAYQAKLQLQHAELEKQREEDRERKALAEEEKLRVLQAEAESEDESGGGAVPDGAPDDFTPRPVSGKKMKKQRKAASAAELAVGFENDNHQRVQQKLQAKKEQARDAARAKAERDKQDLAADRNKKAEAKEARRQKAQKGERRR</sequence>
<dbReference type="RefSeq" id="XP_001746060.1">
    <property type="nucleotide sequence ID" value="XM_001746008.1"/>
</dbReference>
<reference evidence="6 7" key="1">
    <citation type="journal article" date="2008" name="Nature">
        <title>The genome of the choanoflagellate Monosiga brevicollis and the origin of metazoans.</title>
        <authorList>
            <consortium name="JGI Sequencing"/>
            <person name="King N."/>
            <person name="Westbrook M.J."/>
            <person name="Young S.L."/>
            <person name="Kuo A."/>
            <person name="Abedin M."/>
            <person name="Chapman J."/>
            <person name="Fairclough S."/>
            <person name="Hellsten U."/>
            <person name="Isogai Y."/>
            <person name="Letunic I."/>
            <person name="Marr M."/>
            <person name="Pincus D."/>
            <person name="Putnam N."/>
            <person name="Rokas A."/>
            <person name="Wright K.J."/>
            <person name="Zuzow R."/>
            <person name="Dirks W."/>
            <person name="Good M."/>
            <person name="Goodstein D."/>
            <person name="Lemons D."/>
            <person name="Li W."/>
            <person name="Lyons J.B."/>
            <person name="Morris A."/>
            <person name="Nichols S."/>
            <person name="Richter D.J."/>
            <person name="Salamov A."/>
            <person name="Bork P."/>
            <person name="Lim W.A."/>
            <person name="Manning G."/>
            <person name="Miller W.T."/>
            <person name="McGinnis W."/>
            <person name="Shapiro H."/>
            <person name="Tjian R."/>
            <person name="Grigoriev I.V."/>
            <person name="Rokhsar D."/>
        </authorList>
    </citation>
    <scope>NUCLEOTIDE SEQUENCE [LARGE SCALE GENOMIC DNA]</scope>
    <source>
        <strain evidence="7">MX1 / ATCC 50154</strain>
    </source>
</reference>
<dbReference type="Gene3D" id="1.25.10.10">
    <property type="entry name" value="Leucine-rich Repeat Variant"/>
    <property type="match status" value="1"/>
</dbReference>
<dbReference type="InterPro" id="IPR016024">
    <property type="entry name" value="ARM-type_fold"/>
</dbReference>
<name>A9V062_MONBE</name>